<feature type="compositionally biased region" description="Polar residues" evidence="1">
    <location>
        <begin position="82"/>
        <end position="91"/>
    </location>
</feature>
<dbReference type="AlphaFoldDB" id="A0A0D7UTN3"/>
<reference evidence="3 4" key="1">
    <citation type="submission" date="2020-02" db="EMBL/GenBank/DDBJ databases">
        <title>Complete Genome Sequence of Halomonas meridiana strain BAA-801, Isolated from Deep Sea Thermal Vent.</title>
        <authorList>
            <person name="Takahashi Y."/>
            <person name="Takahashi H."/>
            <person name="Galipon J."/>
            <person name="Arakawa K."/>
        </authorList>
    </citation>
    <scope>NUCLEOTIDE SEQUENCE [LARGE SCALE GENOMIC DNA]</scope>
    <source>
        <strain evidence="3 4">Slthf1</strain>
    </source>
</reference>
<feature type="transmembrane region" description="Helical" evidence="2">
    <location>
        <begin position="47"/>
        <end position="70"/>
    </location>
</feature>
<feature type="compositionally biased region" description="Polar residues" evidence="1">
    <location>
        <begin position="101"/>
        <end position="127"/>
    </location>
</feature>
<evidence type="ECO:0000313" key="4">
    <source>
        <dbReference type="Proteomes" id="UP000503197"/>
    </source>
</evidence>
<feature type="transmembrane region" description="Helical" evidence="2">
    <location>
        <begin position="20"/>
        <end position="41"/>
    </location>
</feature>
<keyword evidence="2" id="KW-0812">Transmembrane</keyword>
<evidence type="ECO:0000313" key="3">
    <source>
        <dbReference type="EMBL" id="BCA90875.1"/>
    </source>
</evidence>
<dbReference type="OrthoDB" id="6164842at2"/>
<gene>
    <name evidence="3" type="ORF">HMSLTHF_06500</name>
</gene>
<protein>
    <recommendedName>
        <fullName evidence="5">DUF2933 domain-containing protein</fullName>
    </recommendedName>
</protein>
<evidence type="ECO:0000256" key="1">
    <source>
        <dbReference type="SAM" id="MobiDB-lite"/>
    </source>
</evidence>
<proteinExistence type="predicted"/>
<organism evidence="3 4">
    <name type="scientific">Vreelandella aquamarina</name>
    <dbReference type="NCBI Taxonomy" id="77097"/>
    <lineage>
        <taxon>Bacteria</taxon>
        <taxon>Pseudomonadati</taxon>
        <taxon>Pseudomonadota</taxon>
        <taxon>Gammaproteobacteria</taxon>
        <taxon>Oceanospirillales</taxon>
        <taxon>Halomonadaceae</taxon>
        <taxon>Vreelandella</taxon>
    </lineage>
</organism>
<dbReference type="RefSeq" id="WP_044630814.1">
    <property type="nucleotide sequence ID" value="NZ_AP022821.1"/>
</dbReference>
<keyword evidence="2" id="KW-1133">Transmembrane helix</keyword>
<evidence type="ECO:0008006" key="5">
    <source>
        <dbReference type="Google" id="ProtNLM"/>
    </source>
</evidence>
<dbReference type="EMBL" id="AP022821">
    <property type="protein sequence ID" value="BCA90875.1"/>
    <property type="molecule type" value="Genomic_DNA"/>
</dbReference>
<accession>A0A0D7UTN3</accession>
<sequence>MSCCDDKTQQNKQKSGLQGLLTGPRGLMLLGGVAVAGGLAFGWDNLVLLGIAPILLSLLPCLIMCGLGLCMMKCKDKKGEATEQSDANNVQARVEDASEVNAGTASTTRQIVDQNESIKHSSSNFQA</sequence>
<keyword evidence="2" id="KW-0472">Membrane</keyword>
<name>A0A0D7UTN3_9GAMM</name>
<feature type="region of interest" description="Disordered" evidence="1">
    <location>
        <begin position="81"/>
        <end position="127"/>
    </location>
</feature>
<evidence type="ECO:0000256" key="2">
    <source>
        <dbReference type="SAM" id="Phobius"/>
    </source>
</evidence>
<dbReference type="Proteomes" id="UP000503197">
    <property type="component" value="Chromosome"/>
</dbReference>